<dbReference type="Proteomes" id="UP001367508">
    <property type="component" value="Unassembled WGS sequence"/>
</dbReference>
<name>A0AAN9QM05_CANGL</name>
<protein>
    <submittedName>
        <fullName evidence="2">Uncharacterized protein</fullName>
    </submittedName>
</protein>
<evidence type="ECO:0000313" key="2">
    <source>
        <dbReference type="EMBL" id="KAK7339351.1"/>
    </source>
</evidence>
<feature type="region of interest" description="Disordered" evidence="1">
    <location>
        <begin position="158"/>
        <end position="187"/>
    </location>
</feature>
<keyword evidence="3" id="KW-1185">Reference proteome</keyword>
<gene>
    <name evidence="2" type="ORF">VNO77_20012</name>
</gene>
<sequence length="289" mass="31598">MLNKASQDSVSKGDDCKRLQGISDSIVDLVSSSTNSRSIPGVCLGNYKSEGKLIRIFVLVRNSLLGKHQAISGGWSVAGVAHRARVHDFQGKAIGAMVQVYLCKDDTGFSSLLLGADEKDKGKEGSSTPATLQEDFVAGWRRLTDSTNRGADLRYEEHPTTQSRVGVRMESGRRSHRDWTMSPPPMKAKETGEVDIQNQAPEHSIGIRLGHGRSSDRIHEALAKRLKRGGSVMPTFNPEPPHAAGMDLCTPQTTRGSRGTSSSPKLVSIFPRFRMKEKRGRSHTWLAHG</sequence>
<evidence type="ECO:0000313" key="3">
    <source>
        <dbReference type="Proteomes" id="UP001367508"/>
    </source>
</evidence>
<evidence type="ECO:0000256" key="1">
    <source>
        <dbReference type="SAM" id="MobiDB-lite"/>
    </source>
</evidence>
<reference evidence="2 3" key="1">
    <citation type="submission" date="2024-01" db="EMBL/GenBank/DDBJ databases">
        <title>The genomes of 5 underutilized Papilionoideae crops provide insights into root nodulation and disease resistanc.</title>
        <authorList>
            <person name="Jiang F."/>
        </authorList>
    </citation>
    <scope>NUCLEOTIDE SEQUENCE [LARGE SCALE GENOMIC DNA]</scope>
    <source>
        <strain evidence="2">LVBAO_FW01</strain>
        <tissue evidence="2">Leaves</tissue>
    </source>
</reference>
<organism evidence="2 3">
    <name type="scientific">Canavalia gladiata</name>
    <name type="common">Sword bean</name>
    <name type="synonym">Dolichos gladiatus</name>
    <dbReference type="NCBI Taxonomy" id="3824"/>
    <lineage>
        <taxon>Eukaryota</taxon>
        <taxon>Viridiplantae</taxon>
        <taxon>Streptophyta</taxon>
        <taxon>Embryophyta</taxon>
        <taxon>Tracheophyta</taxon>
        <taxon>Spermatophyta</taxon>
        <taxon>Magnoliopsida</taxon>
        <taxon>eudicotyledons</taxon>
        <taxon>Gunneridae</taxon>
        <taxon>Pentapetalae</taxon>
        <taxon>rosids</taxon>
        <taxon>fabids</taxon>
        <taxon>Fabales</taxon>
        <taxon>Fabaceae</taxon>
        <taxon>Papilionoideae</taxon>
        <taxon>50 kb inversion clade</taxon>
        <taxon>NPAAA clade</taxon>
        <taxon>indigoferoid/millettioid clade</taxon>
        <taxon>Phaseoleae</taxon>
        <taxon>Canavalia</taxon>
    </lineage>
</organism>
<dbReference type="AlphaFoldDB" id="A0AAN9QM05"/>
<comment type="caution">
    <text evidence="2">The sequence shown here is derived from an EMBL/GenBank/DDBJ whole genome shotgun (WGS) entry which is preliminary data.</text>
</comment>
<dbReference type="EMBL" id="JAYMYQ010000004">
    <property type="protein sequence ID" value="KAK7339351.1"/>
    <property type="molecule type" value="Genomic_DNA"/>
</dbReference>
<accession>A0AAN9QM05</accession>
<proteinExistence type="predicted"/>
<feature type="compositionally biased region" description="Basic and acidic residues" evidence="1">
    <location>
        <begin position="170"/>
        <end position="179"/>
    </location>
</feature>